<proteinExistence type="predicted"/>
<sequence length="257" mass="28626">MVQLVTNAATPESDPEAASTGCCEAQLSRKKPTSRLTGLGVDDAYSETQMHGRMGGLSIAPLLWVDDRLTGVVSSSTRLFLAQSLYFDASVEDTPLQWWGGQERGRRRVKHDRTAGWTLDRHAQEGLHERMCLVSTRPARRRASARRLLAGKEVREQDVVLSEACEVTSAKATPRRDRREFPSPPYTQPQQTLLPDVVSIGQSVGLVLSPYSWRALAMVEVHEADCRCAFPGCFSTRRSYSTNSFFWTVTLRPIAIT</sequence>
<organism evidence="2 3">
    <name type="scientific">Amniculicola lignicola CBS 123094</name>
    <dbReference type="NCBI Taxonomy" id="1392246"/>
    <lineage>
        <taxon>Eukaryota</taxon>
        <taxon>Fungi</taxon>
        <taxon>Dikarya</taxon>
        <taxon>Ascomycota</taxon>
        <taxon>Pezizomycotina</taxon>
        <taxon>Dothideomycetes</taxon>
        <taxon>Pleosporomycetidae</taxon>
        <taxon>Pleosporales</taxon>
        <taxon>Amniculicolaceae</taxon>
        <taxon>Amniculicola</taxon>
    </lineage>
</organism>
<dbReference type="AlphaFoldDB" id="A0A6A5WJF4"/>
<evidence type="ECO:0000313" key="3">
    <source>
        <dbReference type="Proteomes" id="UP000799779"/>
    </source>
</evidence>
<feature type="compositionally biased region" description="Polar residues" evidence="1">
    <location>
        <begin position="1"/>
        <end position="10"/>
    </location>
</feature>
<accession>A0A6A5WJF4</accession>
<protein>
    <submittedName>
        <fullName evidence="2">Uncharacterized protein</fullName>
    </submittedName>
</protein>
<evidence type="ECO:0000256" key="1">
    <source>
        <dbReference type="SAM" id="MobiDB-lite"/>
    </source>
</evidence>
<dbReference type="Proteomes" id="UP000799779">
    <property type="component" value="Unassembled WGS sequence"/>
</dbReference>
<name>A0A6A5WJF4_9PLEO</name>
<feature type="region of interest" description="Disordered" evidence="1">
    <location>
        <begin position="170"/>
        <end position="190"/>
    </location>
</feature>
<evidence type="ECO:0000313" key="2">
    <source>
        <dbReference type="EMBL" id="KAF2001812.1"/>
    </source>
</evidence>
<dbReference type="EMBL" id="ML977581">
    <property type="protein sequence ID" value="KAF2001812.1"/>
    <property type="molecule type" value="Genomic_DNA"/>
</dbReference>
<reference evidence="2" key="1">
    <citation type="journal article" date="2020" name="Stud. Mycol.">
        <title>101 Dothideomycetes genomes: a test case for predicting lifestyles and emergence of pathogens.</title>
        <authorList>
            <person name="Haridas S."/>
            <person name="Albert R."/>
            <person name="Binder M."/>
            <person name="Bloem J."/>
            <person name="Labutti K."/>
            <person name="Salamov A."/>
            <person name="Andreopoulos B."/>
            <person name="Baker S."/>
            <person name="Barry K."/>
            <person name="Bills G."/>
            <person name="Bluhm B."/>
            <person name="Cannon C."/>
            <person name="Castanera R."/>
            <person name="Culley D."/>
            <person name="Daum C."/>
            <person name="Ezra D."/>
            <person name="Gonzalez J."/>
            <person name="Henrissat B."/>
            <person name="Kuo A."/>
            <person name="Liang C."/>
            <person name="Lipzen A."/>
            <person name="Lutzoni F."/>
            <person name="Magnuson J."/>
            <person name="Mondo S."/>
            <person name="Nolan M."/>
            <person name="Ohm R."/>
            <person name="Pangilinan J."/>
            <person name="Park H.-J."/>
            <person name="Ramirez L."/>
            <person name="Alfaro M."/>
            <person name="Sun H."/>
            <person name="Tritt A."/>
            <person name="Yoshinaga Y."/>
            <person name="Zwiers L.-H."/>
            <person name="Turgeon B."/>
            <person name="Goodwin S."/>
            <person name="Spatafora J."/>
            <person name="Crous P."/>
            <person name="Grigoriev I."/>
        </authorList>
    </citation>
    <scope>NUCLEOTIDE SEQUENCE</scope>
    <source>
        <strain evidence="2">CBS 123094</strain>
    </source>
</reference>
<feature type="region of interest" description="Disordered" evidence="1">
    <location>
        <begin position="1"/>
        <end position="24"/>
    </location>
</feature>
<gene>
    <name evidence="2" type="ORF">P154DRAFT_574815</name>
</gene>
<keyword evidence="3" id="KW-1185">Reference proteome</keyword>